<sequence>MTNINKFIDLLRGRAGDVGGKLVTNRSETCRDPSSRLLEDIDGDDDMWRRTLMVKITIYVNEDDDGDDDVDDSDGEGGGGGDDDDDDDDDDDYDYDDSVGGDGDYNNNDDE</sequence>
<organism evidence="2 3">
    <name type="scientific">Plakobranchus ocellatus</name>
    <dbReference type="NCBI Taxonomy" id="259542"/>
    <lineage>
        <taxon>Eukaryota</taxon>
        <taxon>Metazoa</taxon>
        <taxon>Spiralia</taxon>
        <taxon>Lophotrochozoa</taxon>
        <taxon>Mollusca</taxon>
        <taxon>Gastropoda</taxon>
        <taxon>Heterobranchia</taxon>
        <taxon>Euthyneura</taxon>
        <taxon>Panpulmonata</taxon>
        <taxon>Sacoglossa</taxon>
        <taxon>Placobranchoidea</taxon>
        <taxon>Plakobranchidae</taxon>
        <taxon>Plakobranchus</taxon>
    </lineage>
</organism>
<feature type="compositionally biased region" description="Acidic residues" evidence="1">
    <location>
        <begin position="61"/>
        <end position="99"/>
    </location>
</feature>
<proteinExistence type="predicted"/>
<feature type="region of interest" description="Disordered" evidence="1">
    <location>
        <begin position="61"/>
        <end position="111"/>
    </location>
</feature>
<dbReference type="Proteomes" id="UP000735302">
    <property type="component" value="Unassembled WGS sequence"/>
</dbReference>
<dbReference type="EMBL" id="BLXT01005528">
    <property type="protein sequence ID" value="GFO23786.1"/>
    <property type="molecule type" value="Genomic_DNA"/>
</dbReference>
<evidence type="ECO:0000256" key="1">
    <source>
        <dbReference type="SAM" id="MobiDB-lite"/>
    </source>
</evidence>
<evidence type="ECO:0000313" key="2">
    <source>
        <dbReference type="EMBL" id="GFO23786.1"/>
    </source>
</evidence>
<name>A0AAV4BKE4_9GAST</name>
<reference evidence="2 3" key="1">
    <citation type="journal article" date="2021" name="Elife">
        <title>Chloroplast acquisition without the gene transfer in kleptoplastic sea slugs, Plakobranchus ocellatus.</title>
        <authorList>
            <person name="Maeda T."/>
            <person name="Takahashi S."/>
            <person name="Yoshida T."/>
            <person name="Shimamura S."/>
            <person name="Takaki Y."/>
            <person name="Nagai Y."/>
            <person name="Toyoda A."/>
            <person name="Suzuki Y."/>
            <person name="Arimoto A."/>
            <person name="Ishii H."/>
            <person name="Satoh N."/>
            <person name="Nishiyama T."/>
            <person name="Hasebe M."/>
            <person name="Maruyama T."/>
            <person name="Minagawa J."/>
            <person name="Obokata J."/>
            <person name="Shigenobu S."/>
        </authorList>
    </citation>
    <scope>NUCLEOTIDE SEQUENCE [LARGE SCALE GENOMIC DNA]</scope>
</reference>
<keyword evidence="3" id="KW-1185">Reference proteome</keyword>
<comment type="caution">
    <text evidence="2">The sequence shown here is derived from an EMBL/GenBank/DDBJ whole genome shotgun (WGS) entry which is preliminary data.</text>
</comment>
<gene>
    <name evidence="2" type="ORF">PoB_005029100</name>
</gene>
<accession>A0AAV4BKE4</accession>
<dbReference type="AlphaFoldDB" id="A0AAV4BKE4"/>
<evidence type="ECO:0000313" key="3">
    <source>
        <dbReference type="Proteomes" id="UP000735302"/>
    </source>
</evidence>
<protein>
    <submittedName>
        <fullName evidence="2">Uncharacterized protein</fullName>
    </submittedName>
</protein>